<protein>
    <submittedName>
        <fullName evidence="2">DNA-binding anti-repressor SinI</fullName>
    </submittedName>
</protein>
<name>A0A5C6W6Z9_9BACI</name>
<organism evidence="2 3">
    <name type="scientific">Metabacillus litoralis</name>
    <dbReference type="NCBI Taxonomy" id="152268"/>
    <lineage>
        <taxon>Bacteria</taxon>
        <taxon>Bacillati</taxon>
        <taxon>Bacillota</taxon>
        <taxon>Bacilli</taxon>
        <taxon>Bacillales</taxon>
        <taxon>Bacillaceae</taxon>
        <taxon>Metabacillus</taxon>
    </lineage>
</organism>
<sequence length="48" mass="5590">MNPVLPPYKFAELDCEWTALIQEALEMGITKEEIIFFLISYPSIDQKL</sequence>
<dbReference type="InterPro" id="IPR036281">
    <property type="entry name" value="SinR/SinI_dimer_dom_sf"/>
</dbReference>
<dbReference type="Pfam" id="PF08671">
    <property type="entry name" value="SinI"/>
    <property type="match status" value="1"/>
</dbReference>
<accession>A0A5C6W6Z9</accession>
<dbReference type="SUPFAM" id="SSF47406">
    <property type="entry name" value="SinR repressor dimerisation domain-like"/>
    <property type="match status" value="1"/>
</dbReference>
<gene>
    <name evidence="2" type="primary">sinI</name>
    <name evidence="2" type="ORF">FS935_02610</name>
</gene>
<reference evidence="2 3" key="1">
    <citation type="journal article" date="2005" name="Int. J. Syst. Evol. Microbiol.">
        <title>Bacillus litoralis sp. nov., isolated from a tidal flat of the Yellow Sea in Korea.</title>
        <authorList>
            <person name="Yoon J.H."/>
            <person name="Oh T.K."/>
        </authorList>
    </citation>
    <scope>NUCLEOTIDE SEQUENCE [LARGE SCALE GENOMIC DNA]</scope>
    <source>
        <strain evidence="2 3">SW-211</strain>
    </source>
</reference>
<keyword evidence="3" id="KW-1185">Reference proteome</keyword>
<dbReference type="EMBL" id="VOQF01000001">
    <property type="protein sequence ID" value="TXC93103.1"/>
    <property type="molecule type" value="Genomic_DNA"/>
</dbReference>
<keyword evidence="2" id="KW-0238">DNA-binding</keyword>
<evidence type="ECO:0000313" key="2">
    <source>
        <dbReference type="EMBL" id="TXC93103.1"/>
    </source>
</evidence>
<comment type="caution">
    <text evidence="2">The sequence shown here is derived from an EMBL/GenBank/DDBJ whole genome shotgun (WGS) entry which is preliminary data.</text>
</comment>
<dbReference type="GO" id="GO:0003677">
    <property type="term" value="F:DNA binding"/>
    <property type="evidence" value="ECO:0007669"/>
    <property type="project" value="UniProtKB-KW"/>
</dbReference>
<evidence type="ECO:0000313" key="3">
    <source>
        <dbReference type="Proteomes" id="UP000321363"/>
    </source>
</evidence>
<dbReference type="OrthoDB" id="2721940at2"/>
<dbReference type="RefSeq" id="WP_146945963.1">
    <property type="nucleotide sequence ID" value="NZ_VOQF01000001.1"/>
</dbReference>
<dbReference type="PROSITE" id="PS51500">
    <property type="entry name" value="SIN"/>
    <property type="match status" value="1"/>
</dbReference>
<dbReference type="GO" id="GO:0006355">
    <property type="term" value="P:regulation of DNA-templated transcription"/>
    <property type="evidence" value="ECO:0007669"/>
    <property type="project" value="InterPro"/>
</dbReference>
<dbReference type="AlphaFoldDB" id="A0A5C6W6Z9"/>
<proteinExistence type="predicted"/>
<evidence type="ECO:0000259" key="1">
    <source>
        <dbReference type="PROSITE" id="PS51500"/>
    </source>
</evidence>
<feature type="domain" description="Sin" evidence="1">
    <location>
        <begin position="4"/>
        <end position="42"/>
    </location>
</feature>
<dbReference type="InterPro" id="IPR010981">
    <property type="entry name" value="SinR/SinI_dimer_dom"/>
</dbReference>
<dbReference type="Proteomes" id="UP000321363">
    <property type="component" value="Unassembled WGS sequence"/>
</dbReference>
<dbReference type="GO" id="GO:0046983">
    <property type="term" value="F:protein dimerization activity"/>
    <property type="evidence" value="ECO:0007669"/>
    <property type="project" value="InterPro"/>
</dbReference>